<dbReference type="Proteomes" id="UP000218238">
    <property type="component" value="Unassembled WGS sequence"/>
</dbReference>
<dbReference type="EMBL" id="NTFS01000486">
    <property type="protein sequence ID" value="PAX51052.1"/>
    <property type="molecule type" value="Genomic_DNA"/>
</dbReference>
<dbReference type="InterPro" id="IPR016084">
    <property type="entry name" value="Haem_Oase-like_multi-hlx"/>
</dbReference>
<gene>
    <name evidence="1" type="ORF">CK510_26930</name>
</gene>
<dbReference type="AlphaFoldDB" id="A0A2A2TBG7"/>
<dbReference type="OrthoDB" id="4653716at2"/>
<dbReference type="Gene3D" id="1.20.910.10">
    <property type="entry name" value="Heme oxygenase-like"/>
    <property type="match status" value="1"/>
</dbReference>
<proteinExistence type="predicted"/>
<comment type="caution">
    <text evidence="1">The sequence shown here is derived from an EMBL/GenBank/DDBJ whole genome shotgun (WGS) entry which is preliminary data.</text>
</comment>
<protein>
    <submittedName>
        <fullName evidence="1">Uncharacterized protein</fullName>
    </submittedName>
</protein>
<reference evidence="1 2" key="1">
    <citation type="submission" date="2017-08" db="EMBL/GenBank/DDBJ databases">
        <title>Draft genome sequence of filamentous cyanobacterium Calothrix elsteri CCALA 953.</title>
        <authorList>
            <person name="Gagunashvili A.N."/>
            <person name="Elster J."/>
            <person name="Andresson O.S."/>
        </authorList>
    </citation>
    <scope>NUCLEOTIDE SEQUENCE [LARGE SCALE GENOMIC DNA]</scope>
    <source>
        <strain evidence="1 2">CCALA 953</strain>
    </source>
</reference>
<sequence>MQEILELVKFKKQEFAQLPLFEFMQDKSIAPRQRLSFAPCMAHFIMSFSDINKYVLRNDQISNPIQEMVNQYTYEDDNHWPWFIADIEKLGFNSPLSFSDTLKFIWGEDTKITRQIAYQVIGYALEAEPNIKILIIQALEATADVFFSKSTEVISELQIITKQEYCFFGDLHLHEETGHTMSNSNSEKLLAEIELTESQRQEAINAVEKIFNIFSEWTYELLTYAHNHPVKLVQSELEKPQSQLAICR</sequence>
<name>A0A2A2TBG7_9CYAN</name>
<accession>A0A2A2TBG7</accession>
<keyword evidence="2" id="KW-1185">Reference proteome</keyword>
<evidence type="ECO:0000313" key="1">
    <source>
        <dbReference type="EMBL" id="PAX51052.1"/>
    </source>
</evidence>
<organism evidence="1 2">
    <name type="scientific">Brunnivagina elsteri CCALA 953</name>
    <dbReference type="NCBI Taxonomy" id="987040"/>
    <lineage>
        <taxon>Bacteria</taxon>
        <taxon>Bacillati</taxon>
        <taxon>Cyanobacteriota</taxon>
        <taxon>Cyanophyceae</taxon>
        <taxon>Nostocales</taxon>
        <taxon>Calotrichaceae</taxon>
        <taxon>Brunnivagina</taxon>
    </lineage>
</organism>
<dbReference type="RefSeq" id="WP_095724586.1">
    <property type="nucleotide sequence ID" value="NZ_NTFS01000486.1"/>
</dbReference>
<evidence type="ECO:0000313" key="2">
    <source>
        <dbReference type="Proteomes" id="UP000218238"/>
    </source>
</evidence>